<dbReference type="PATRIC" id="fig|983917.3.peg.682"/>
<gene>
    <name evidence="1" type="ordered locus">RGE_06990</name>
</gene>
<dbReference type="RefSeq" id="WP_014426920.1">
    <property type="nucleotide sequence ID" value="NC_017075.1"/>
</dbReference>
<dbReference type="InterPro" id="IPR049805">
    <property type="entry name" value="Lasso_benenodin"/>
</dbReference>
<sequence>MDEELELEIVDLGDAKELTQGAPSLINSEDNPAFPQRV</sequence>
<dbReference type="NCBIfam" id="NF033522">
    <property type="entry name" value="lasso_benenodin"/>
    <property type="match status" value="1"/>
</dbReference>
<accession>I0HM07</accession>
<dbReference type="STRING" id="983917.RGE_06990"/>
<protein>
    <submittedName>
        <fullName evidence="1">Uncharacterized protein</fullName>
    </submittedName>
</protein>
<dbReference type="SMR" id="I0HM07"/>
<evidence type="ECO:0000313" key="2">
    <source>
        <dbReference type="Proteomes" id="UP000007883"/>
    </source>
</evidence>
<organism evidence="1 2">
    <name type="scientific">Rubrivivax gelatinosus (strain NBRC 100245 / IL144)</name>
    <dbReference type="NCBI Taxonomy" id="983917"/>
    <lineage>
        <taxon>Bacteria</taxon>
        <taxon>Pseudomonadati</taxon>
        <taxon>Pseudomonadota</taxon>
        <taxon>Betaproteobacteria</taxon>
        <taxon>Burkholderiales</taxon>
        <taxon>Sphaerotilaceae</taxon>
        <taxon>Rubrivivax</taxon>
    </lineage>
</organism>
<evidence type="ECO:0000313" key="1">
    <source>
        <dbReference type="EMBL" id="BAL94044.1"/>
    </source>
</evidence>
<dbReference type="Pfam" id="PF19399">
    <property type="entry name" value="DUF5974"/>
    <property type="match status" value="1"/>
</dbReference>
<dbReference type="Proteomes" id="UP000007883">
    <property type="component" value="Chromosome"/>
</dbReference>
<keyword evidence="2" id="KW-1185">Reference proteome</keyword>
<dbReference type="KEGG" id="rge:RGE_06990"/>
<dbReference type="HOGENOM" id="CLU_3332536_0_0_4"/>
<reference evidence="3" key="2">
    <citation type="journal article" date="2018" name="Analyst">
        <title>General rules of fragmentation evidencing lasso structures in CID and ETD.</title>
        <authorList>
            <person name="Jeanne Dit Fouque K."/>
            <person name="Lavanant H."/>
            <person name="Zirah S."/>
            <person name="Hegemann J.D."/>
            <person name="Fage C.D."/>
            <person name="Marahiel M.A."/>
            <person name="Rebuffat S."/>
            <person name="Afonso C."/>
        </authorList>
    </citation>
    <scope>X-RAY CRYSTALLOGRAPHY (0.81 ANGSTROMS) OF 21-38</scope>
</reference>
<name>I0HM07_RUBGI</name>
<dbReference type="EMBL" id="AP012320">
    <property type="protein sequence ID" value="BAL94044.1"/>
    <property type="molecule type" value="Genomic_DNA"/>
</dbReference>
<dbReference type="InterPro" id="IPR046017">
    <property type="entry name" value="DUF5974"/>
</dbReference>
<proteinExistence type="evidence at protein level"/>
<dbReference type="PDB" id="5OQZ">
    <property type="method" value="X-ray"/>
    <property type="resolution" value="0.81 A"/>
    <property type="chains" value="A=21-38"/>
</dbReference>
<keyword evidence="3" id="KW-0002">3D-structure</keyword>
<dbReference type="PDBsum" id="5OQZ"/>
<reference evidence="1 2" key="1">
    <citation type="journal article" date="2012" name="J. Bacteriol.">
        <title>Complete genome sequence of phototrophic betaproteobacterium Rubrivivax gelatinosus IL144.</title>
        <authorList>
            <person name="Nagashima S."/>
            <person name="Kamimura A."/>
            <person name="Shimizu T."/>
            <person name="Nakamura-isaki S."/>
            <person name="Aono E."/>
            <person name="Sakamoto K."/>
            <person name="Ichikawa N."/>
            <person name="Nakazawa H."/>
            <person name="Sekine M."/>
            <person name="Yamazaki S."/>
            <person name="Fujita N."/>
            <person name="Shimada K."/>
            <person name="Hanada S."/>
            <person name="Nagashima K.V.P."/>
        </authorList>
    </citation>
    <scope>NUCLEOTIDE SEQUENCE [LARGE SCALE GENOMIC DNA]</scope>
    <source>
        <strain evidence="2">NBRC 100245 / IL144</strain>
    </source>
</reference>
<dbReference type="AlphaFoldDB" id="I0HM07"/>
<evidence type="ECO:0007829" key="3">
    <source>
        <dbReference type="PDB" id="5OQZ"/>
    </source>
</evidence>